<evidence type="ECO:0000256" key="1">
    <source>
        <dbReference type="HAMAP-Rule" id="MF_01112"/>
    </source>
</evidence>
<dbReference type="Proteomes" id="UP000033048">
    <property type="component" value="Chromosome"/>
</dbReference>
<reference evidence="2 3" key="1">
    <citation type="submission" date="2014-07" db="EMBL/GenBank/DDBJ databases">
        <title>Methanogenic archaea and the global carbon cycle.</title>
        <authorList>
            <person name="Henriksen J.R."/>
            <person name="Luke J."/>
            <person name="Reinhart S."/>
            <person name="Benedict M.N."/>
            <person name="Youngblut N.D."/>
            <person name="Metcalf M.E."/>
            <person name="Whitaker R.J."/>
            <person name="Metcalf W.W."/>
        </authorList>
    </citation>
    <scope>NUCLEOTIDE SEQUENCE [LARGE SCALE GENOMIC DNA]</scope>
    <source>
        <strain evidence="2 3">MM1</strain>
    </source>
</reference>
<dbReference type="Pfam" id="PF01877">
    <property type="entry name" value="RNA_binding"/>
    <property type="match status" value="1"/>
</dbReference>
<evidence type="ECO:0000313" key="2">
    <source>
        <dbReference type="EMBL" id="AKB84395.1"/>
    </source>
</evidence>
<dbReference type="InterPro" id="IPR002739">
    <property type="entry name" value="PAB1135-like"/>
</dbReference>
<evidence type="ECO:0000313" key="3">
    <source>
        <dbReference type="Proteomes" id="UP000033048"/>
    </source>
</evidence>
<organism evidence="2 3">
    <name type="scientific">Methanococcoides methylutens MM1</name>
    <dbReference type="NCBI Taxonomy" id="1434104"/>
    <lineage>
        <taxon>Archaea</taxon>
        <taxon>Methanobacteriati</taxon>
        <taxon>Methanobacteriota</taxon>
        <taxon>Stenosarchaea group</taxon>
        <taxon>Methanomicrobia</taxon>
        <taxon>Methanosarcinales</taxon>
        <taxon>Methanosarcinaceae</taxon>
        <taxon>Methanococcoides</taxon>
    </lineage>
</organism>
<dbReference type="GeneID" id="24892823"/>
<comment type="similarity">
    <text evidence="1">Belongs to the UPF0201 family.</text>
</comment>
<dbReference type="SUPFAM" id="SSF55282">
    <property type="entry name" value="RL5-like"/>
    <property type="match status" value="1"/>
</dbReference>
<dbReference type="PANTHER" id="PTHR39652:SF1">
    <property type="entry name" value="UPF0201 PROTEIN TK1335"/>
    <property type="match status" value="1"/>
</dbReference>
<dbReference type="PANTHER" id="PTHR39652">
    <property type="entry name" value="UPF0201 PROTEIN TK1335"/>
    <property type="match status" value="1"/>
</dbReference>
<dbReference type="OrthoDB" id="7819at2157"/>
<dbReference type="KEGG" id="mmet:MCMEM_0342"/>
<proteinExistence type="inferred from homology"/>
<dbReference type="STRING" id="1434104.MCMEM_0342"/>
<protein>
    <recommendedName>
        <fullName evidence="1">UPF0201 protein MCMEM_0342</fullName>
    </recommendedName>
</protein>
<dbReference type="RefSeq" id="WP_048204605.1">
    <property type="nucleotide sequence ID" value="NZ_CP009518.1"/>
</dbReference>
<gene>
    <name evidence="2" type="ORF">MCMEM_0342</name>
</gene>
<accession>A0A0E3X0L4</accession>
<sequence length="147" mass="16468">MIEVKVTTIINPTEDEKKVEDAVLKMFPLIELETVTTDEGKFIEGTGDIESLRDIHDLIRKEEIIDTARTRLVAGSYKHPTRTHFLINKQVATKGRLNFAPAIEEPLGSINVDIEADNAEAMEILIEWLTPPTEDGVALFEADIPEL</sequence>
<dbReference type="InterPro" id="IPR022803">
    <property type="entry name" value="Ribosomal_uL5_dom_sf"/>
</dbReference>
<dbReference type="AlphaFoldDB" id="A0A0E3X0L4"/>
<dbReference type="HOGENOM" id="CLU_134829_0_0_2"/>
<dbReference type="EMBL" id="CP009518">
    <property type="protein sequence ID" value="AKB84395.1"/>
    <property type="molecule type" value="Genomic_DNA"/>
</dbReference>
<dbReference type="Gene3D" id="3.30.1440.10">
    <property type="match status" value="1"/>
</dbReference>
<name>A0A0E3X0L4_METMT</name>
<keyword evidence="3" id="KW-1185">Reference proteome</keyword>
<dbReference type="HAMAP" id="MF_01112">
    <property type="entry name" value="UPF0201"/>
    <property type="match status" value="1"/>
</dbReference>